<sequence length="71" mass="8489">METIKKEEVLFYITKETIQYEAMQKIGRYLTDEELDVAKKGLEWGLMTDIDTVYNAILFEMIKENKNYDKD</sequence>
<reference evidence="1 2" key="1">
    <citation type="journal article" date="2013" name="Nature">
        <title>Anaerobic oxidation of methane coupled to nitrate reduction in a novel archaeal lineage.</title>
        <authorList>
            <person name="Haroon M.F."/>
            <person name="Hu S."/>
            <person name="Shi Y."/>
            <person name="Imelfort M."/>
            <person name="Keller J."/>
            <person name="Hugenholtz P."/>
            <person name="Yuan Z."/>
            <person name="Tyson G.W."/>
        </authorList>
    </citation>
    <scope>NUCLEOTIDE SEQUENCE [LARGE SCALE GENOMIC DNA]</scope>
    <source>
        <strain evidence="1 2">ANME-2d</strain>
    </source>
</reference>
<organism evidence="1 2">
    <name type="scientific">Candidatus Methanoperedens nitratireducens</name>
    <dbReference type="NCBI Taxonomy" id="1392998"/>
    <lineage>
        <taxon>Archaea</taxon>
        <taxon>Methanobacteriati</taxon>
        <taxon>Methanobacteriota</taxon>
        <taxon>Stenosarchaea group</taxon>
        <taxon>Methanomicrobia</taxon>
        <taxon>Methanosarcinales</taxon>
        <taxon>ANME-2 cluster</taxon>
        <taxon>Candidatus Methanoperedentaceae</taxon>
        <taxon>Candidatus Methanoperedens</taxon>
    </lineage>
</organism>
<dbReference type="Proteomes" id="UP000027153">
    <property type="component" value="Unassembled WGS sequence"/>
</dbReference>
<gene>
    <name evidence="1" type="ORF">ANME2D_02659</name>
</gene>
<accession>A0A062V1X7</accession>
<dbReference type="RefSeq" id="WP_198527429.1">
    <property type="nucleotide sequence ID" value="NZ_JMIY01000007.1"/>
</dbReference>
<evidence type="ECO:0000313" key="2">
    <source>
        <dbReference type="Proteomes" id="UP000027153"/>
    </source>
</evidence>
<protein>
    <submittedName>
        <fullName evidence="1">Uncharacterized protein</fullName>
    </submittedName>
</protein>
<evidence type="ECO:0000313" key="1">
    <source>
        <dbReference type="EMBL" id="KCZ70638.1"/>
    </source>
</evidence>
<keyword evidence="2" id="KW-1185">Reference proteome</keyword>
<dbReference type="EMBL" id="JMIY01000007">
    <property type="protein sequence ID" value="KCZ70638.1"/>
    <property type="molecule type" value="Genomic_DNA"/>
</dbReference>
<proteinExistence type="predicted"/>
<name>A0A062V1X7_9EURY</name>
<comment type="caution">
    <text evidence="1">The sequence shown here is derived from an EMBL/GenBank/DDBJ whole genome shotgun (WGS) entry which is preliminary data.</text>
</comment>
<dbReference type="AlphaFoldDB" id="A0A062V1X7"/>